<dbReference type="InterPro" id="IPR046341">
    <property type="entry name" value="SET_dom_sf"/>
</dbReference>
<dbReference type="InterPro" id="IPR003616">
    <property type="entry name" value="Post-SET_dom"/>
</dbReference>
<evidence type="ECO:0000256" key="1">
    <source>
        <dbReference type="ARBA" id="ARBA00004123"/>
    </source>
</evidence>
<dbReference type="GO" id="GO:0032259">
    <property type="term" value="P:methylation"/>
    <property type="evidence" value="ECO:0007669"/>
    <property type="project" value="UniProtKB-KW"/>
</dbReference>
<dbReference type="SUPFAM" id="SSF82199">
    <property type="entry name" value="SET domain"/>
    <property type="match status" value="1"/>
</dbReference>
<comment type="subcellular location">
    <subcellularLocation>
        <location evidence="2">Chromosome</location>
    </subcellularLocation>
    <subcellularLocation>
        <location evidence="1">Nucleus</location>
    </subcellularLocation>
</comment>
<dbReference type="AlphaFoldDB" id="A0A2I4EGZ5"/>
<dbReference type="Gene3D" id="3.30.40.10">
    <property type="entry name" value="Zinc/RING finger domain, C3HC4 (zinc finger)"/>
    <property type="match status" value="1"/>
</dbReference>
<dbReference type="OrthoDB" id="422362at2759"/>
<dbReference type="GO" id="GO:0000785">
    <property type="term" value="C:chromatin"/>
    <property type="evidence" value="ECO:0000318"/>
    <property type="project" value="GO_Central"/>
</dbReference>
<keyword evidence="5" id="KW-0808">Transferase</keyword>
<dbReference type="InterPro" id="IPR050777">
    <property type="entry name" value="SET2_Histone-Lys_MeTrsfase"/>
</dbReference>
<evidence type="ECO:0000256" key="10">
    <source>
        <dbReference type="ARBA" id="ARBA00023242"/>
    </source>
</evidence>
<keyword evidence="11" id="KW-1185">Reference proteome</keyword>
<accession>A0A2I4EGZ5</accession>
<proteinExistence type="predicted"/>
<dbReference type="PROSITE" id="PS51578">
    <property type="entry name" value="SAM_MT43_SET2_2"/>
    <property type="match status" value="1"/>
</dbReference>
<dbReference type="InterPro" id="IPR001214">
    <property type="entry name" value="SET_dom"/>
</dbReference>
<dbReference type="PROSITE" id="PS51215">
    <property type="entry name" value="AWS"/>
    <property type="match status" value="1"/>
</dbReference>
<keyword evidence="9" id="KW-0862">Zinc</keyword>
<dbReference type="GO" id="GO:0008270">
    <property type="term" value="F:zinc ion binding"/>
    <property type="evidence" value="ECO:0007669"/>
    <property type="project" value="UniProtKB-KW"/>
</dbReference>
<sequence length="504" mass="57059">MILKSMPDLGNLSLSASLALTRCPAIKLITDPPDLGNPQCPSLVKTLGEECDQEQTLSFPVLCQGEVNVGNEIRALRRNRGSLDRARKASNGKGLEDHVKTWVQKKMESGVPESRCCLPFLIGAKKMVECLVCHDLIYPGEEVLCSVRDCQGVYHLECAKALLQISNLKNFKCPQHACFICKNRLYWRCVQCPMASHDKCAPWPDTVMHLEGQSGRAVCWRHPTNWRLDREHAACTSDMEEVFGRLPLPYVDEEFKIDLTWKDMENKMEPPPYVHIRRNIYLVKKKRNGAAADDIGCTSCSTVCSDDCVCRVQCISCSKACRCSENCTNRPFRKERKINIVKTEFCGWGVVAAEKFNKGDFIIEYIGEVIDDALCEQRLWDMKYRGAQNFYMCEIRKDFTIDATFKGNASRFLNHGCDPNCILEKWQFEGEVRVGVFAARSIEVGEPLTYDYRFVQFGPEVKCHCGASNCQGYLGTKRKIGKVELCWGSKRKRTSTACIAIITV</sequence>
<dbReference type="FunFam" id="2.170.270.10:FF:000043">
    <property type="entry name" value="Histone-lysine N-methyltransferase"/>
    <property type="match status" value="1"/>
</dbReference>
<dbReference type="GeneID" id="108989501"/>
<organism evidence="11 12">
    <name type="scientific">Juglans regia</name>
    <name type="common">English walnut</name>
    <dbReference type="NCBI Taxonomy" id="51240"/>
    <lineage>
        <taxon>Eukaryota</taxon>
        <taxon>Viridiplantae</taxon>
        <taxon>Streptophyta</taxon>
        <taxon>Embryophyta</taxon>
        <taxon>Tracheophyta</taxon>
        <taxon>Spermatophyta</taxon>
        <taxon>Magnoliopsida</taxon>
        <taxon>eudicotyledons</taxon>
        <taxon>Gunneridae</taxon>
        <taxon>Pentapetalae</taxon>
        <taxon>rosids</taxon>
        <taxon>fabids</taxon>
        <taxon>Fagales</taxon>
        <taxon>Juglandaceae</taxon>
        <taxon>Juglans</taxon>
    </lineage>
</organism>
<dbReference type="Proteomes" id="UP000235220">
    <property type="component" value="Chromosome 6"/>
</dbReference>
<reference evidence="12" key="1">
    <citation type="submission" date="2025-08" db="UniProtKB">
        <authorList>
            <consortium name="RefSeq"/>
        </authorList>
    </citation>
    <scope>IDENTIFICATION</scope>
    <source>
        <tissue evidence="12">Leaves</tissue>
    </source>
</reference>
<keyword evidence="3" id="KW-0158">Chromosome</keyword>
<protein>
    <submittedName>
        <fullName evidence="12">Histone-lysine N-methyltransferase ASHR3</fullName>
    </submittedName>
</protein>
<dbReference type="InterPro" id="IPR047893">
    <property type="entry name" value="ASHR3-like_SET"/>
</dbReference>
<evidence type="ECO:0000313" key="11">
    <source>
        <dbReference type="Proteomes" id="UP000235220"/>
    </source>
</evidence>
<dbReference type="KEGG" id="jre:108989501"/>
<gene>
    <name evidence="12" type="primary">LOC108989501</name>
</gene>
<dbReference type="GO" id="GO:0005634">
    <property type="term" value="C:nucleus"/>
    <property type="evidence" value="ECO:0000318"/>
    <property type="project" value="GO_Central"/>
</dbReference>
<evidence type="ECO:0000256" key="2">
    <source>
        <dbReference type="ARBA" id="ARBA00004286"/>
    </source>
</evidence>
<dbReference type="PROSITE" id="PS50868">
    <property type="entry name" value="POST_SET"/>
    <property type="match status" value="1"/>
</dbReference>
<evidence type="ECO:0000256" key="7">
    <source>
        <dbReference type="ARBA" id="ARBA00022723"/>
    </source>
</evidence>
<keyword evidence="8" id="KW-0863">Zinc-finger</keyword>
<evidence type="ECO:0000256" key="3">
    <source>
        <dbReference type="ARBA" id="ARBA00022454"/>
    </source>
</evidence>
<dbReference type="InterPro" id="IPR001965">
    <property type="entry name" value="Znf_PHD"/>
</dbReference>
<dbReference type="CDD" id="cd19175">
    <property type="entry name" value="SET_ASHR3-like"/>
    <property type="match status" value="1"/>
</dbReference>
<dbReference type="FunCoup" id="A0A2I4EGZ5">
    <property type="interactions" value="62"/>
</dbReference>
<dbReference type="InterPro" id="IPR025787">
    <property type="entry name" value="Hist-Lys_N-MeTrfase_SET2_plant"/>
</dbReference>
<dbReference type="GO" id="GO:0006355">
    <property type="term" value="P:regulation of DNA-templated transcription"/>
    <property type="evidence" value="ECO:0000318"/>
    <property type="project" value="GO_Central"/>
</dbReference>
<dbReference type="FunFam" id="3.30.40.10:FF:000888">
    <property type="entry name" value="Histone-lysine N-methyltransferase"/>
    <property type="match status" value="1"/>
</dbReference>
<dbReference type="Pfam" id="PF22908">
    <property type="entry name" value="PHD_NSD"/>
    <property type="match status" value="1"/>
</dbReference>
<dbReference type="SMART" id="SM00249">
    <property type="entry name" value="PHD"/>
    <property type="match status" value="1"/>
</dbReference>
<evidence type="ECO:0000256" key="8">
    <source>
        <dbReference type="ARBA" id="ARBA00022771"/>
    </source>
</evidence>
<evidence type="ECO:0000256" key="6">
    <source>
        <dbReference type="ARBA" id="ARBA00022691"/>
    </source>
</evidence>
<evidence type="ECO:0000313" key="12">
    <source>
        <dbReference type="RefSeq" id="XP_018818672.1"/>
    </source>
</evidence>
<dbReference type="PROSITE" id="PS50280">
    <property type="entry name" value="SET"/>
    <property type="match status" value="1"/>
</dbReference>
<dbReference type="RefSeq" id="XP_018818672.1">
    <property type="nucleotide sequence ID" value="XM_018963127.2"/>
</dbReference>
<name>A0A2I4EGZ5_JUGRE</name>
<evidence type="ECO:0000256" key="5">
    <source>
        <dbReference type="ARBA" id="ARBA00022679"/>
    </source>
</evidence>
<dbReference type="InterPro" id="IPR013083">
    <property type="entry name" value="Znf_RING/FYVE/PHD"/>
</dbReference>
<keyword evidence="4" id="KW-0489">Methyltransferase</keyword>
<dbReference type="GO" id="GO:0046975">
    <property type="term" value="F:histone H3K36 methyltransferase activity"/>
    <property type="evidence" value="ECO:0000318"/>
    <property type="project" value="GO_Central"/>
</dbReference>
<dbReference type="STRING" id="51240.A0A2I4EGZ5"/>
<dbReference type="Gramene" id="Jr06_18120_p1">
    <property type="protein sequence ID" value="cds.Jr06_18120_p1"/>
    <property type="gene ID" value="Jr06_18120"/>
</dbReference>
<dbReference type="Gene3D" id="2.170.270.10">
    <property type="entry name" value="SET domain"/>
    <property type="match status" value="1"/>
</dbReference>
<dbReference type="SMART" id="SM00317">
    <property type="entry name" value="SET"/>
    <property type="match status" value="1"/>
</dbReference>
<evidence type="ECO:0000256" key="4">
    <source>
        <dbReference type="ARBA" id="ARBA00022603"/>
    </source>
</evidence>
<dbReference type="InterPro" id="IPR006560">
    <property type="entry name" value="AWS_dom"/>
</dbReference>
<dbReference type="Pfam" id="PF00856">
    <property type="entry name" value="SET"/>
    <property type="match status" value="1"/>
</dbReference>
<dbReference type="InterPro" id="IPR055198">
    <property type="entry name" value="NSD_PHD"/>
</dbReference>
<dbReference type="PANTHER" id="PTHR22884">
    <property type="entry name" value="SET DOMAIN PROTEINS"/>
    <property type="match status" value="1"/>
</dbReference>
<keyword evidence="10" id="KW-0539">Nucleus</keyword>
<keyword evidence="6" id="KW-0949">S-adenosyl-L-methionine</keyword>
<dbReference type="SMART" id="SM00508">
    <property type="entry name" value="PostSET"/>
    <property type="match status" value="1"/>
</dbReference>
<keyword evidence="7" id="KW-0479">Metal-binding</keyword>
<evidence type="ECO:0000256" key="9">
    <source>
        <dbReference type="ARBA" id="ARBA00022833"/>
    </source>
</evidence>